<evidence type="ECO:0000259" key="3">
    <source>
        <dbReference type="Pfam" id="PF02397"/>
    </source>
</evidence>
<reference evidence="4 5" key="1">
    <citation type="journal article" date="2017" name="Curr. Biol.">
        <title>Genome architecture and evolution of a unichromosomal asexual nematode.</title>
        <authorList>
            <person name="Fradin H."/>
            <person name="Zegar C."/>
            <person name="Gutwein M."/>
            <person name="Lucas J."/>
            <person name="Kovtun M."/>
            <person name="Corcoran D."/>
            <person name="Baugh L.R."/>
            <person name="Kiontke K."/>
            <person name="Gunsalus K."/>
            <person name="Fitch D.H."/>
            <person name="Piano F."/>
        </authorList>
    </citation>
    <scope>NUCLEOTIDE SEQUENCE [LARGE SCALE GENOMIC DNA]</scope>
    <source>
        <strain evidence="4">PF1309</strain>
    </source>
</reference>
<dbReference type="PANTHER" id="PTHR30576:SF0">
    <property type="entry name" value="UNDECAPRENYL-PHOSPHATE N-ACETYLGALACTOSAMINYL 1-PHOSPHATE TRANSFERASE-RELATED"/>
    <property type="match status" value="1"/>
</dbReference>
<comment type="caution">
    <text evidence="4">The sequence shown here is derived from an EMBL/GenBank/DDBJ whole genome shotgun (WGS) entry which is preliminary data.</text>
</comment>
<evidence type="ECO:0000259" key="2">
    <source>
        <dbReference type="Pfam" id="PF00535"/>
    </source>
</evidence>
<dbReference type="InterPro" id="IPR029044">
    <property type="entry name" value="Nucleotide-diphossugar_trans"/>
</dbReference>
<keyword evidence="5" id="KW-1185">Reference proteome</keyword>
<feature type="transmembrane region" description="Helical" evidence="1">
    <location>
        <begin position="269"/>
        <end position="293"/>
    </location>
</feature>
<evidence type="ECO:0000256" key="1">
    <source>
        <dbReference type="SAM" id="Phobius"/>
    </source>
</evidence>
<feature type="domain" description="Glycosyltransferase 2-like" evidence="2">
    <location>
        <begin position="421"/>
        <end position="585"/>
    </location>
</feature>
<dbReference type="Pfam" id="PF02397">
    <property type="entry name" value="Bac_transf"/>
    <property type="match status" value="1"/>
</dbReference>
<dbReference type="SUPFAM" id="SSF53448">
    <property type="entry name" value="Nucleotide-diphospho-sugar transferases"/>
    <property type="match status" value="1"/>
</dbReference>
<keyword evidence="1" id="KW-0472">Membrane</keyword>
<evidence type="ECO:0000313" key="5">
    <source>
        <dbReference type="Proteomes" id="UP000218231"/>
    </source>
</evidence>
<dbReference type="GO" id="GO:0016780">
    <property type="term" value="F:phosphotransferase activity, for other substituted phosphate groups"/>
    <property type="evidence" value="ECO:0007669"/>
    <property type="project" value="TreeGrafter"/>
</dbReference>
<feature type="domain" description="Bacterial sugar transferase" evidence="3">
    <location>
        <begin position="267"/>
        <end position="409"/>
    </location>
</feature>
<feature type="transmembrane region" description="Helical" evidence="1">
    <location>
        <begin position="95"/>
        <end position="113"/>
    </location>
</feature>
<feature type="transmembrane region" description="Helical" evidence="1">
    <location>
        <begin position="119"/>
        <end position="142"/>
    </location>
</feature>
<protein>
    <submittedName>
        <fullName evidence="4">Uncharacterized protein</fullName>
    </submittedName>
</protein>
<dbReference type="PANTHER" id="PTHR30576">
    <property type="entry name" value="COLANIC BIOSYNTHESIS UDP-GLUCOSE LIPID CARRIER TRANSFERASE"/>
    <property type="match status" value="1"/>
</dbReference>
<proteinExistence type="predicted"/>
<dbReference type="InterPro" id="IPR003362">
    <property type="entry name" value="Bact_transf"/>
</dbReference>
<name>A0A2A2KG87_9BILA</name>
<dbReference type="InterPro" id="IPR001173">
    <property type="entry name" value="Glyco_trans_2-like"/>
</dbReference>
<organism evidence="4 5">
    <name type="scientific">Diploscapter pachys</name>
    <dbReference type="NCBI Taxonomy" id="2018661"/>
    <lineage>
        <taxon>Eukaryota</taxon>
        <taxon>Metazoa</taxon>
        <taxon>Ecdysozoa</taxon>
        <taxon>Nematoda</taxon>
        <taxon>Chromadorea</taxon>
        <taxon>Rhabditida</taxon>
        <taxon>Rhabditina</taxon>
        <taxon>Rhabditomorpha</taxon>
        <taxon>Rhabditoidea</taxon>
        <taxon>Rhabditidae</taxon>
        <taxon>Diploscapter</taxon>
    </lineage>
</organism>
<dbReference type="Pfam" id="PF00535">
    <property type="entry name" value="Glycos_transf_2"/>
    <property type="match status" value="1"/>
</dbReference>
<keyword evidence="1" id="KW-1133">Transmembrane helix</keyword>
<sequence>MNIQSQLVGNSLPLTSIDNREHSRIRCYAVLAANDIGVITVSFLLANRILIGSLLASHGTTMLSVLLPIYLWAGVINGAYSGIVLRDPRHGAFEAIKGLAFSAASVLIIAYSFKVGATFSRLVFWSGALMAAGLLIATRLMLGQVMLNILGGSPFSTVLVDDGADWPDGGHDLVVYAQQIGFDPRTDDPFHFDQLAKSVARADRVLIACPDDRIVAWSHVLKCMAVDGEILAPDVDRIGMIGVGHHRDRRTLVVSAGPLHLRDRMIKRLFDIVFSLTALLILSPLLVAIAIAIRLESPGPILFRQQRIGRDNALFMMLKFRSMYQDRCDPTASVLTGRSDSRVTRVGEFIRRNSLDELPQLINVMRGDMSIVGPRPHALSAKAAEQLYWEIDGRYRHRHAVKPGVTGMTMRSDSLSPTSLSVVIPTLNAAPHLADLLPALARQGIAPDRYFVIDSQSTDETCVAFRGFGATVVEIDRSTFNHGGTRQRAVDMLPDADIIVMMTQDAIPQGNTAILRLADAFTDSKVGMAYGRQLPRNIARGVERHARLTNYPAGSHTRNLNDRSRYGVKTVFCSDSFAAYRRETLLAVGGFPEDAFFAEDQIVAGRMLMAGWHLAYRGDAEVVHSHGYTIMEEFRRYFDVGVFHGRNRWLIDTFGAAEGEGFRFLRSELSYLARHDPAQLPSAMVRTLAKYAGYKMGGKERSLSSSWKQRLSMQPFYWRDRA</sequence>
<keyword evidence="1" id="KW-0812">Transmembrane</keyword>
<feature type="transmembrane region" description="Helical" evidence="1">
    <location>
        <begin position="28"/>
        <end position="50"/>
    </location>
</feature>
<gene>
    <name evidence="4" type="ORF">WR25_21005</name>
</gene>
<dbReference type="OrthoDB" id="10266024at2759"/>
<feature type="transmembrane region" description="Helical" evidence="1">
    <location>
        <begin position="62"/>
        <end position="83"/>
    </location>
</feature>
<dbReference type="Gene3D" id="3.90.550.10">
    <property type="entry name" value="Spore Coat Polysaccharide Biosynthesis Protein SpsA, Chain A"/>
    <property type="match status" value="1"/>
</dbReference>
<dbReference type="CDD" id="cd00761">
    <property type="entry name" value="Glyco_tranf_GTA_type"/>
    <property type="match status" value="1"/>
</dbReference>
<dbReference type="Proteomes" id="UP000218231">
    <property type="component" value="Unassembled WGS sequence"/>
</dbReference>
<dbReference type="AlphaFoldDB" id="A0A2A2KG87"/>
<accession>A0A2A2KG87</accession>
<dbReference type="EMBL" id="LIAE01008681">
    <property type="protein sequence ID" value="PAV72888.1"/>
    <property type="molecule type" value="Genomic_DNA"/>
</dbReference>
<evidence type="ECO:0000313" key="4">
    <source>
        <dbReference type="EMBL" id="PAV72888.1"/>
    </source>
</evidence>